<gene>
    <name evidence="1" type="ORF">AVEN_89060_1</name>
</gene>
<evidence type="ECO:0000313" key="2">
    <source>
        <dbReference type="Proteomes" id="UP000499080"/>
    </source>
</evidence>
<keyword evidence="2" id="KW-1185">Reference proteome</keyword>
<comment type="caution">
    <text evidence="1">The sequence shown here is derived from an EMBL/GenBank/DDBJ whole genome shotgun (WGS) entry which is preliminary data.</text>
</comment>
<dbReference type="EMBL" id="BGPR01000046">
    <property type="protein sequence ID" value="GBL85998.1"/>
    <property type="molecule type" value="Genomic_DNA"/>
</dbReference>
<accession>A0A4Y2B1Z0</accession>
<dbReference type="Proteomes" id="UP000499080">
    <property type="component" value="Unassembled WGS sequence"/>
</dbReference>
<protein>
    <submittedName>
        <fullName evidence="1">Uncharacterized protein</fullName>
    </submittedName>
</protein>
<name>A0A4Y2B1Z0_ARAVE</name>
<proteinExistence type="predicted"/>
<evidence type="ECO:0000313" key="1">
    <source>
        <dbReference type="EMBL" id="GBL85998.1"/>
    </source>
</evidence>
<sequence>MILAHDRYGIVTCEVMRIIDELQIMEKSPKLTVGHFIASKRETSAIRRVIDKKLLIRYFVEVHEAHREQVPGLESESFAIML</sequence>
<dbReference type="AlphaFoldDB" id="A0A4Y2B1Z0"/>
<organism evidence="1 2">
    <name type="scientific">Araneus ventricosus</name>
    <name type="common">Orbweaver spider</name>
    <name type="synonym">Epeira ventricosa</name>
    <dbReference type="NCBI Taxonomy" id="182803"/>
    <lineage>
        <taxon>Eukaryota</taxon>
        <taxon>Metazoa</taxon>
        <taxon>Ecdysozoa</taxon>
        <taxon>Arthropoda</taxon>
        <taxon>Chelicerata</taxon>
        <taxon>Arachnida</taxon>
        <taxon>Araneae</taxon>
        <taxon>Araneomorphae</taxon>
        <taxon>Entelegynae</taxon>
        <taxon>Araneoidea</taxon>
        <taxon>Araneidae</taxon>
        <taxon>Araneus</taxon>
    </lineage>
</organism>
<reference evidence="1 2" key="1">
    <citation type="journal article" date="2019" name="Sci. Rep.">
        <title>Orb-weaving spider Araneus ventricosus genome elucidates the spidroin gene catalogue.</title>
        <authorList>
            <person name="Kono N."/>
            <person name="Nakamura H."/>
            <person name="Ohtoshi R."/>
            <person name="Moran D.A.P."/>
            <person name="Shinohara A."/>
            <person name="Yoshida Y."/>
            <person name="Fujiwara M."/>
            <person name="Mori M."/>
            <person name="Tomita M."/>
            <person name="Arakawa K."/>
        </authorList>
    </citation>
    <scope>NUCLEOTIDE SEQUENCE [LARGE SCALE GENOMIC DNA]</scope>
</reference>